<sequence length="268" mass="30554">MMDKDFKGARAFLMIPVGIARDQDLLDNSKSILLMGEILSMLNVTGEFFMSNAELAKRLKTTPRTIKRYLILLENKGLIKRTNVYADKEKKVVVGRKITAGDTLGTYMSLGWGQARHEGGDTDVTRVVTPTSPKYNKLIDQSNRTTNKDSPADAEPQIPYQQIIDYLNTKTGAKYRATTKVYQKLIKARWNEGYKFQDFKTVIDNKAFEWQHTDMWRFMTPSTLFKACHFGDYLNANNLDKHKNKPTGGGYDNTQVDLSDVNDDDLPF</sequence>
<organism evidence="3 4">
    <name type="scientific">Lactobacillus crispatus</name>
    <dbReference type="NCBI Taxonomy" id="47770"/>
    <lineage>
        <taxon>Bacteria</taxon>
        <taxon>Bacillati</taxon>
        <taxon>Bacillota</taxon>
        <taxon>Bacilli</taxon>
        <taxon>Lactobacillales</taxon>
        <taxon>Lactobacillaceae</taxon>
        <taxon>Lactobacillus</taxon>
    </lineage>
</organism>
<dbReference type="Gene3D" id="1.10.10.10">
    <property type="entry name" value="Winged helix-like DNA-binding domain superfamily/Winged helix DNA-binding domain"/>
    <property type="match status" value="1"/>
</dbReference>
<evidence type="ECO:0000256" key="1">
    <source>
        <dbReference type="SAM" id="MobiDB-lite"/>
    </source>
</evidence>
<dbReference type="NCBIfam" id="TIGR02220">
    <property type="entry name" value="phg_TIGR02220"/>
    <property type="match status" value="1"/>
</dbReference>
<accession>A0A7H9EBR2</accession>
<dbReference type="Pfam" id="PF09524">
    <property type="entry name" value="Phg_2220_C"/>
    <property type="match status" value="1"/>
</dbReference>
<feature type="region of interest" description="Disordered" evidence="1">
    <location>
        <begin position="135"/>
        <end position="154"/>
    </location>
</feature>
<dbReference type="Proteomes" id="UP000510660">
    <property type="component" value="Chromosome"/>
</dbReference>
<evidence type="ECO:0000313" key="3">
    <source>
        <dbReference type="EMBL" id="QLL75063.1"/>
    </source>
</evidence>
<feature type="domain" description="Phage conserved hypothetical protein C-terminal" evidence="2">
    <location>
        <begin position="163"/>
        <end position="235"/>
    </location>
</feature>
<evidence type="ECO:0000259" key="2">
    <source>
        <dbReference type="Pfam" id="PF09524"/>
    </source>
</evidence>
<gene>
    <name evidence="3" type="ORF">GTO85_08395</name>
</gene>
<protein>
    <submittedName>
        <fullName evidence="3">Replication protein</fullName>
    </submittedName>
</protein>
<dbReference type="AlphaFoldDB" id="A0A7H9EBR2"/>
<dbReference type="InterPro" id="IPR036388">
    <property type="entry name" value="WH-like_DNA-bd_sf"/>
</dbReference>
<reference evidence="3 4" key="1">
    <citation type="submission" date="2020-01" db="EMBL/GenBank/DDBJ databases">
        <title>Complete and circular genome sequences of six lactobacillus isolates from horses.</title>
        <authorList>
            <person name="Hassan H.M."/>
        </authorList>
    </citation>
    <scope>NUCLEOTIDE SEQUENCE [LARGE SCALE GENOMIC DNA]</scope>
    <source>
        <strain evidence="3 4">1D</strain>
    </source>
</reference>
<dbReference type="SUPFAM" id="SSF46785">
    <property type="entry name" value="Winged helix' DNA-binding domain"/>
    <property type="match status" value="1"/>
</dbReference>
<dbReference type="InterPro" id="IPR036390">
    <property type="entry name" value="WH_DNA-bd_sf"/>
</dbReference>
<feature type="region of interest" description="Disordered" evidence="1">
    <location>
        <begin position="239"/>
        <end position="268"/>
    </location>
</feature>
<dbReference type="EMBL" id="CP047415">
    <property type="protein sequence ID" value="QLL75063.1"/>
    <property type="molecule type" value="Genomic_DNA"/>
</dbReference>
<feature type="compositionally biased region" description="Polar residues" evidence="1">
    <location>
        <begin position="135"/>
        <end position="145"/>
    </location>
</feature>
<dbReference type="InterPro" id="IPR011741">
    <property type="entry name" value="Phg_2220_C"/>
</dbReference>
<name>A0A7H9EBR2_9LACO</name>
<proteinExistence type="predicted"/>
<evidence type="ECO:0000313" key="4">
    <source>
        <dbReference type="Proteomes" id="UP000510660"/>
    </source>
</evidence>